<keyword evidence="4" id="KW-1185">Reference proteome</keyword>
<dbReference type="GO" id="GO:0003677">
    <property type="term" value="F:DNA binding"/>
    <property type="evidence" value="ECO:0007669"/>
    <property type="project" value="UniProtKB-KW"/>
</dbReference>
<protein>
    <recommendedName>
        <fullName evidence="2">HTH CENPB-type domain-containing protein</fullName>
    </recommendedName>
</protein>
<keyword evidence="1" id="KW-0238">DNA-binding</keyword>
<evidence type="ECO:0000313" key="3">
    <source>
        <dbReference type="EMBL" id="CAH2018479.1"/>
    </source>
</evidence>
<evidence type="ECO:0000259" key="2">
    <source>
        <dbReference type="PROSITE" id="PS51253"/>
    </source>
</evidence>
<dbReference type="AlphaFoldDB" id="A0A9P0QEW6"/>
<feature type="non-terminal residue" evidence="3">
    <location>
        <position position="1"/>
    </location>
</feature>
<feature type="domain" description="HTH CENPB-type" evidence="2">
    <location>
        <begin position="1"/>
        <end position="54"/>
    </location>
</feature>
<dbReference type="OrthoDB" id="6778796at2759"/>
<dbReference type="PROSITE" id="PS51253">
    <property type="entry name" value="HTH_CENPB"/>
    <property type="match status" value="1"/>
</dbReference>
<name>A0A9P0QEW6_ACAOB</name>
<dbReference type="InterPro" id="IPR006600">
    <property type="entry name" value="HTH_CenpB_DNA-bd_dom"/>
</dbReference>
<comment type="caution">
    <text evidence="3">The sequence shown here is derived from an EMBL/GenBank/DDBJ whole genome shotgun (WGS) entry which is preliminary data.</text>
</comment>
<reference evidence="3" key="1">
    <citation type="submission" date="2022-03" db="EMBL/GenBank/DDBJ databases">
        <authorList>
            <person name="Sayadi A."/>
        </authorList>
    </citation>
    <scope>NUCLEOTIDE SEQUENCE</scope>
</reference>
<accession>A0A9P0QEW6</accession>
<dbReference type="Proteomes" id="UP001152888">
    <property type="component" value="Unassembled WGS sequence"/>
</dbReference>
<evidence type="ECO:0000313" key="4">
    <source>
        <dbReference type="Proteomes" id="UP001152888"/>
    </source>
</evidence>
<organism evidence="3 4">
    <name type="scientific">Acanthoscelides obtectus</name>
    <name type="common">Bean weevil</name>
    <name type="synonym">Bruchus obtectus</name>
    <dbReference type="NCBI Taxonomy" id="200917"/>
    <lineage>
        <taxon>Eukaryota</taxon>
        <taxon>Metazoa</taxon>
        <taxon>Ecdysozoa</taxon>
        <taxon>Arthropoda</taxon>
        <taxon>Hexapoda</taxon>
        <taxon>Insecta</taxon>
        <taxon>Pterygota</taxon>
        <taxon>Neoptera</taxon>
        <taxon>Endopterygota</taxon>
        <taxon>Coleoptera</taxon>
        <taxon>Polyphaga</taxon>
        <taxon>Cucujiformia</taxon>
        <taxon>Chrysomeloidea</taxon>
        <taxon>Chrysomelidae</taxon>
        <taxon>Bruchinae</taxon>
        <taxon>Bruchini</taxon>
        <taxon>Acanthoscelides</taxon>
    </lineage>
</organism>
<sequence>MESKFYGLTSQDVRRMAYELAARNKIKHPFSPSGAAGRAWIDLFLKRHPELSIRKPTEQEAAKRGITVGIENLKTTALLLTLTNHPALKIGSSLSISINLHALKPHAKIMCQSELRRLTKKKSKALTQKLTTHYNKGIRFTFHRLTYLQFQTQSAKKLTEDVSSLAHLRPSLLKLPLAIRGHVAFLQKPVLPGDSFEGLVSD</sequence>
<evidence type="ECO:0000256" key="1">
    <source>
        <dbReference type="ARBA" id="ARBA00023125"/>
    </source>
</evidence>
<proteinExistence type="predicted"/>
<dbReference type="EMBL" id="CAKOFQ010009769">
    <property type="protein sequence ID" value="CAH2018479.1"/>
    <property type="molecule type" value="Genomic_DNA"/>
</dbReference>
<gene>
    <name evidence="3" type="ORF">ACAOBT_LOCUS36632</name>
</gene>